<evidence type="ECO:0000313" key="4">
    <source>
        <dbReference type="Proteomes" id="UP000186868"/>
    </source>
</evidence>
<dbReference type="InterPro" id="IPR010982">
    <property type="entry name" value="Lambda_DNA-bd_dom_sf"/>
</dbReference>
<evidence type="ECO:0000313" key="3">
    <source>
        <dbReference type="EMBL" id="OKH26710.1"/>
    </source>
</evidence>
<comment type="caution">
    <text evidence="3">The sequence shown here is derived from an EMBL/GenBank/DDBJ whole genome shotgun (WGS) entry which is preliminary data.</text>
</comment>
<reference evidence="3 4" key="1">
    <citation type="submission" date="2016-11" db="EMBL/GenBank/DDBJ databases">
        <title>Draft Genome Sequences of Nine Cyanobacterial Strains from Diverse Habitats.</title>
        <authorList>
            <person name="Zhu T."/>
            <person name="Hou S."/>
            <person name="Lu X."/>
            <person name="Hess W.R."/>
        </authorList>
    </citation>
    <scope>NUCLEOTIDE SEQUENCE [LARGE SCALE GENOMIC DNA]</scope>
    <source>
        <strain evidence="3 4">NIES-593</strain>
    </source>
</reference>
<dbReference type="Gene3D" id="1.10.260.40">
    <property type="entry name" value="lambda repressor-like DNA-binding domains"/>
    <property type="match status" value="1"/>
</dbReference>
<dbReference type="InterPro" id="IPR001387">
    <property type="entry name" value="Cro/C1-type_HTH"/>
</dbReference>
<feature type="domain" description="HTH cro/C1-type" evidence="2">
    <location>
        <begin position="15"/>
        <end position="74"/>
    </location>
</feature>
<evidence type="ECO:0000256" key="1">
    <source>
        <dbReference type="SAM" id="Coils"/>
    </source>
</evidence>
<dbReference type="Pfam" id="PF13443">
    <property type="entry name" value="HTH_26"/>
    <property type="match status" value="1"/>
</dbReference>
<organism evidence="3 4">
    <name type="scientific">Hydrococcus rivularis NIES-593</name>
    <dbReference type="NCBI Taxonomy" id="1921803"/>
    <lineage>
        <taxon>Bacteria</taxon>
        <taxon>Bacillati</taxon>
        <taxon>Cyanobacteriota</taxon>
        <taxon>Cyanophyceae</taxon>
        <taxon>Pleurocapsales</taxon>
        <taxon>Hydrococcaceae</taxon>
        <taxon>Hydrococcus</taxon>
    </lineage>
</organism>
<dbReference type="AlphaFoldDB" id="A0A1U7HSY3"/>
<dbReference type="EMBL" id="MRCB01000001">
    <property type="protein sequence ID" value="OKH26710.1"/>
    <property type="molecule type" value="Genomic_DNA"/>
</dbReference>
<proteinExistence type="predicted"/>
<dbReference type="Proteomes" id="UP000186868">
    <property type="component" value="Unassembled WGS sequence"/>
</dbReference>
<dbReference type="GO" id="GO:0003677">
    <property type="term" value="F:DNA binding"/>
    <property type="evidence" value="ECO:0007669"/>
    <property type="project" value="InterPro"/>
</dbReference>
<name>A0A1U7HSY3_9CYAN</name>
<keyword evidence="1" id="KW-0175">Coiled coil</keyword>
<feature type="coiled-coil region" evidence="1">
    <location>
        <begin position="87"/>
        <end position="125"/>
    </location>
</feature>
<keyword evidence="4" id="KW-1185">Reference proteome</keyword>
<protein>
    <recommendedName>
        <fullName evidence="2">HTH cro/C1-type domain-containing protein</fullName>
    </recommendedName>
</protein>
<evidence type="ECO:0000259" key="2">
    <source>
        <dbReference type="Pfam" id="PF13443"/>
    </source>
</evidence>
<gene>
    <name evidence="3" type="ORF">NIES593_01280</name>
</gene>
<sequence length="228" mass="26099">MSADRSIYLKNHQLLLQLMERLGIASLSELSQRSGIAELQLIRLQYGLMPKMPIEILLKLSQTLQVPVDKLLTLFCPEDLQPSDLKQEDDSATRDALRQEYQRLQQQLEQQRETIAREFQQASLQRLEPWLLQWPTAASVAQQNPQLPAVKLLPLMKPILDLLESWAVEAIASVGDKVPYDPRWHQLMEGSAEPGEMVKVRYVGYRQGEKLLYRAKVSPAKEVEETGD</sequence>
<dbReference type="RefSeq" id="WP_073597845.1">
    <property type="nucleotide sequence ID" value="NZ_MRCB01000001.1"/>
</dbReference>
<accession>A0A1U7HSY3</accession>
<dbReference type="STRING" id="1921803.NIES593_01280"/>
<dbReference type="OrthoDB" id="582213at2"/>